<gene>
    <name evidence="3" type="ORF">M0R89_21080</name>
</gene>
<evidence type="ECO:0000313" key="4">
    <source>
        <dbReference type="Proteomes" id="UP000830729"/>
    </source>
</evidence>
<keyword evidence="1" id="KW-0812">Transmembrane</keyword>
<dbReference type="InterPro" id="IPR025509">
    <property type="entry name" value="DUF4396"/>
</dbReference>
<keyword evidence="1" id="KW-1133">Transmembrane helix</keyword>
<evidence type="ECO:0000256" key="1">
    <source>
        <dbReference type="SAM" id="Phobius"/>
    </source>
</evidence>
<feature type="domain" description="DUF4396" evidence="2">
    <location>
        <begin position="79"/>
        <end position="207"/>
    </location>
</feature>
<dbReference type="EMBL" id="CP096661">
    <property type="protein sequence ID" value="UPV76694.1"/>
    <property type="molecule type" value="Genomic_DNA"/>
</dbReference>
<accession>A0A8U0I1X4</accession>
<dbReference type="RefSeq" id="WP_248652727.1">
    <property type="nucleotide sequence ID" value="NZ_CP096661.1"/>
</dbReference>
<feature type="transmembrane region" description="Helical" evidence="1">
    <location>
        <begin position="48"/>
        <end position="67"/>
    </location>
</feature>
<dbReference type="KEGG" id="halx:M0R89_21080"/>
<evidence type="ECO:0000259" key="2">
    <source>
        <dbReference type="Pfam" id="PF14342"/>
    </source>
</evidence>
<feature type="transmembrane region" description="Helical" evidence="1">
    <location>
        <begin position="150"/>
        <end position="173"/>
    </location>
</feature>
<keyword evidence="3" id="KW-0614">Plasmid</keyword>
<dbReference type="GeneID" id="72187749"/>
<feature type="transmembrane region" description="Helical" evidence="1">
    <location>
        <begin position="16"/>
        <end position="36"/>
    </location>
</feature>
<dbReference type="AlphaFoldDB" id="A0A8U0I1X4"/>
<dbReference type="Proteomes" id="UP000830729">
    <property type="component" value="Plasmid unnamed2"/>
</dbReference>
<keyword evidence="1" id="KW-0472">Membrane</keyword>
<evidence type="ECO:0000313" key="3">
    <source>
        <dbReference type="EMBL" id="UPV76694.1"/>
    </source>
</evidence>
<dbReference type="Pfam" id="PF14342">
    <property type="entry name" value="DUF4396"/>
    <property type="match status" value="1"/>
</dbReference>
<geneLocation type="plasmid" evidence="3 4">
    <name>unnamed2</name>
</geneLocation>
<organism evidence="3 4">
    <name type="scientific">Halorussus limi</name>
    <dbReference type="NCBI Taxonomy" id="2938695"/>
    <lineage>
        <taxon>Archaea</taxon>
        <taxon>Methanobacteriati</taxon>
        <taxon>Methanobacteriota</taxon>
        <taxon>Stenosarchaea group</taxon>
        <taxon>Halobacteria</taxon>
        <taxon>Halobacteriales</taxon>
        <taxon>Haladaptataceae</taxon>
        <taxon>Halorussus</taxon>
    </lineage>
</organism>
<feature type="transmembrane region" description="Helical" evidence="1">
    <location>
        <begin position="101"/>
        <end position="130"/>
    </location>
</feature>
<name>A0A8U0I1X4_9EURY</name>
<protein>
    <submittedName>
        <fullName evidence="3">DUF4396 domain-containing protein</fullName>
    </submittedName>
</protein>
<reference evidence="3 4" key="1">
    <citation type="submission" date="2022-04" db="EMBL/GenBank/DDBJ databases">
        <title>Diverse halophilic archaea isolated from saline environments.</title>
        <authorList>
            <person name="Cui H.-L."/>
        </authorList>
    </citation>
    <scope>NUCLEOTIDE SEQUENCE [LARGE SCALE GENOMIC DNA]</scope>
    <source>
        <strain evidence="3 4">XZYJT49</strain>
        <plasmid evidence="3 4">unnamed2</plasmid>
    </source>
</reference>
<proteinExistence type="predicted"/>
<feature type="transmembrane region" description="Helical" evidence="1">
    <location>
        <begin position="185"/>
        <end position="209"/>
    </location>
</feature>
<sequence length="225" mass="24905">MSLQQTLQNILTNPTFLATWIAFVVASEAVLVWDLWTNNNEMKSLMKLVWVLTVLYSGPLGLAIYWYSGRQQIAHDSFWRKGFRSVAHCYSGCGAGEVTGIVLTVGILALANFYVIAITFGFAYLFGYALTVGPLVQEGETWRQAIKDALYSETASITVMEIVAISVDIWLAGEATMGDVLFWSSLFFSLSLGLIAAYPVNLVLIYYSVKEGMMNPKKMATDMGM</sequence>
<keyword evidence="4" id="KW-1185">Reference proteome</keyword>